<keyword evidence="2" id="KW-1185">Reference proteome</keyword>
<proteinExistence type="predicted"/>
<comment type="caution">
    <text evidence="1">The sequence shown here is derived from an EMBL/GenBank/DDBJ whole genome shotgun (WGS) entry which is preliminary data.</text>
</comment>
<dbReference type="Proteomes" id="UP000299102">
    <property type="component" value="Unassembled WGS sequence"/>
</dbReference>
<evidence type="ECO:0000313" key="1">
    <source>
        <dbReference type="EMBL" id="GBP86732.1"/>
    </source>
</evidence>
<reference evidence="1 2" key="1">
    <citation type="journal article" date="2019" name="Commun. Biol.">
        <title>The bagworm genome reveals a unique fibroin gene that provides high tensile strength.</title>
        <authorList>
            <person name="Kono N."/>
            <person name="Nakamura H."/>
            <person name="Ohtoshi R."/>
            <person name="Tomita M."/>
            <person name="Numata K."/>
            <person name="Arakawa K."/>
        </authorList>
    </citation>
    <scope>NUCLEOTIDE SEQUENCE [LARGE SCALE GENOMIC DNA]</scope>
</reference>
<name>A0A4C1ZH52_EUMVA</name>
<dbReference type="EMBL" id="BGZK01001812">
    <property type="protein sequence ID" value="GBP86732.1"/>
    <property type="molecule type" value="Genomic_DNA"/>
</dbReference>
<gene>
    <name evidence="1" type="ORF">EVAR_63737_1</name>
</gene>
<dbReference type="AlphaFoldDB" id="A0A4C1ZH52"/>
<evidence type="ECO:0000313" key="2">
    <source>
        <dbReference type="Proteomes" id="UP000299102"/>
    </source>
</evidence>
<organism evidence="1 2">
    <name type="scientific">Eumeta variegata</name>
    <name type="common">Bagworm moth</name>
    <name type="synonym">Eumeta japonica</name>
    <dbReference type="NCBI Taxonomy" id="151549"/>
    <lineage>
        <taxon>Eukaryota</taxon>
        <taxon>Metazoa</taxon>
        <taxon>Ecdysozoa</taxon>
        <taxon>Arthropoda</taxon>
        <taxon>Hexapoda</taxon>
        <taxon>Insecta</taxon>
        <taxon>Pterygota</taxon>
        <taxon>Neoptera</taxon>
        <taxon>Endopterygota</taxon>
        <taxon>Lepidoptera</taxon>
        <taxon>Glossata</taxon>
        <taxon>Ditrysia</taxon>
        <taxon>Tineoidea</taxon>
        <taxon>Psychidae</taxon>
        <taxon>Oiketicinae</taxon>
        <taxon>Eumeta</taxon>
    </lineage>
</organism>
<accession>A0A4C1ZH52</accession>
<sequence length="129" mass="14242">MQFAFFTHELVRGSSATSMFADAGRRTYYCLIPGCLLVEDTTPTDSNGSGPLTGVRLVGSRLLSAQLTRLLPLGWGRHFEEFSWEGSVGRRPLYRHSIPEEFMRACMSATCARNTDSRSYVTTAAVLGL</sequence>
<protein>
    <submittedName>
        <fullName evidence="1">Uncharacterized protein</fullName>
    </submittedName>
</protein>